<dbReference type="GO" id="GO:0016491">
    <property type="term" value="F:oxidoreductase activity"/>
    <property type="evidence" value="ECO:0007669"/>
    <property type="project" value="UniProtKB-KW"/>
</dbReference>
<evidence type="ECO:0000256" key="1">
    <source>
        <dbReference type="ARBA" id="ARBA00023002"/>
    </source>
</evidence>
<dbReference type="SUPFAM" id="SSF54373">
    <property type="entry name" value="FAD-linked reductases, C-terminal domain"/>
    <property type="match status" value="1"/>
</dbReference>
<comment type="caution">
    <text evidence="3">The sequence shown here is derived from an EMBL/GenBank/DDBJ whole genome shotgun (WGS) entry which is preliminary data.</text>
</comment>
<dbReference type="Pfam" id="PF01266">
    <property type="entry name" value="DAO"/>
    <property type="match status" value="1"/>
</dbReference>
<dbReference type="Proteomes" id="UP001144805">
    <property type="component" value="Unassembled WGS sequence"/>
</dbReference>
<dbReference type="PANTHER" id="PTHR13847">
    <property type="entry name" value="SARCOSINE DEHYDROGENASE-RELATED"/>
    <property type="match status" value="1"/>
</dbReference>
<dbReference type="EMBL" id="JAPKNK010000003">
    <property type="protein sequence ID" value="MCX5569327.1"/>
    <property type="molecule type" value="Genomic_DNA"/>
</dbReference>
<dbReference type="InterPro" id="IPR036188">
    <property type="entry name" value="FAD/NAD-bd_sf"/>
</dbReference>
<dbReference type="RefSeq" id="WP_266338301.1">
    <property type="nucleotide sequence ID" value="NZ_JAPKNK010000003.1"/>
</dbReference>
<dbReference type="Gene3D" id="3.30.9.10">
    <property type="entry name" value="D-Amino Acid Oxidase, subunit A, domain 2"/>
    <property type="match status" value="1"/>
</dbReference>
<keyword evidence="1" id="KW-0560">Oxidoreductase</keyword>
<dbReference type="GO" id="GO:0005737">
    <property type="term" value="C:cytoplasm"/>
    <property type="evidence" value="ECO:0007669"/>
    <property type="project" value="TreeGrafter"/>
</dbReference>
<dbReference type="PANTHER" id="PTHR13847:SF289">
    <property type="entry name" value="GLYCINE OXIDASE"/>
    <property type="match status" value="1"/>
</dbReference>
<dbReference type="InterPro" id="IPR006076">
    <property type="entry name" value="FAD-dep_OxRdtase"/>
</dbReference>
<dbReference type="SUPFAM" id="SSF51905">
    <property type="entry name" value="FAD/NAD(P)-binding domain"/>
    <property type="match status" value="1"/>
</dbReference>
<protein>
    <submittedName>
        <fullName evidence="3">FAD-binding oxidoreductase</fullName>
    </submittedName>
</protein>
<keyword evidence="4" id="KW-1185">Reference proteome</keyword>
<feature type="domain" description="FAD dependent oxidoreductase" evidence="2">
    <location>
        <begin position="5"/>
        <end position="396"/>
    </location>
</feature>
<evidence type="ECO:0000259" key="2">
    <source>
        <dbReference type="Pfam" id="PF01266"/>
    </source>
</evidence>
<evidence type="ECO:0000313" key="3">
    <source>
        <dbReference type="EMBL" id="MCX5569327.1"/>
    </source>
</evidence>
<gene>
    <name evidence="3" type="ORF">OSH07_08990</name>
</gene>
<name>A0A9X3IKZ8_9HYPH</name>
<reference evidence="3" key="1">
    <citation type="submission" date="2022-11" db="EMBL/GenBank/DDBJ databases">
        <title>Biodiversity and phylogenetic relationships of bacteria.</title>
        <authorList>
            <person name="Machado R.A.R."/>
            <person name="Bhat A."/>
            <person name="Loulou A."/>
            <person name="Kallel S."/>
        </authorList>
    </citation>
    <scope>NUCLEOTIDE SEQUENCE</scope>
    <source>
        <strain evidence="3">K-TC2</strain>
    </source>
</reference>
<organism evidence="3 4">
    <name type="scientific">Kaistia nematophila</name>
    <dbReference type="NCBI Taxonomy" id="2994654"/>
    <lineage>
        <taxon>Bacteria</taxon>
        <taxon>Pseudomonadati</taxon>
        <taxon>Pseudomonadota</taxon>
        <taxon>Alphaproteobacteria</taxon>
        <taxon>Hyphomicrobiales</taxon>
        <taxon>Kaistiaceae</taxon>
        <taxon>Kaistia</taxon>
    </lineage>
</organism>
<dbReference type="AlphaFoldDB" id="A0A9X3IKZ8"/>
<evidence type="ECO:0000313" key="4">
    <source>
        <dbReference type="Proteomes" id="UP001144805"/>
    </source>
</evidence>
<dbReference type="Gene3D" id="3.50.50.60">
    <property type="entry name" value="FAD/NAD(P)-binding domain"/>
    <property type="match status" value="1"/>
</dbReference>
<accession>A0A9X3IKZ8</accession>
<proteinExistence type="predicted"/>
<sequence length="415" mass="45811">MERFDAIVLGAGIVGVSAALNLQKRNRTVALIDRRDPGEATSYGNAGVIEREGFYPIVFPRQFGALWKYGRNEETALHYNRRFLPKIAPWLLKLRAESAPRAIDAYAEAMNPILAHAASEHGVLAGKGRAVEFFRGTGWIKGYRSIAGFEADTKAHLALAKRFGVRYEILDNHEITDLEPDLAPVFARAVFWPDTVSVASPGGVTKAYARLFEAMGGTFAHGDALSLRRENDLWVVDMGERKAAAPDVVVALGPWAMDVLKPLGYRYPLAVKRGYHLHFKPRGDAVLERPVVDVAHGYALTPMRQGYRITSGIEFDDRDAPPTPVQIEKILPQVRALFPLGEPIEAEPWMGARPCLPDSMPIVGPAPRHPGLWLDFGHGHLGFTLGPATGRLLAELITREMPFVDPAPFSPTRFR</sequence>